<organism evidence="10 12">
    <name type="scientific">Puccinia graminis f. sp. tritici</name>
    <dbReference type="NCBI Taxonomy" id="56615"/>
    <lineage>
        <taxon>Eukaryota</taxon>
        <taxon>Fungi</taxon>
        <taxon>Dikarya</taxon>
        <taxon>Basidiomycota</taxon>
        <taxon>Pucciniomycotina</taxon>
        <taxon>Pucciniomycetes</taxon>
        <taxon>Pucciniales</taxon>
        <taxon>Pucciniaceae</taxon>
        <taxon>Puccinia</taxon>
    </lineage>
</organism>
<feature type="compositionally biased region" description="Polar residues" evidence="7">
    <location>
        <begin position="386"/>
        <end position="396"/>
    </location>
</feature>
<dbReference type="InterPro" id="IPR012337">
    <property type="entry name" value="RNaseH-like_sf"/>
</dbReference>
<feature type="compositionally biased region" description="Polar residues" evidence="7">
    <location>
        <begin position="7"/>
        <end position="20"/>
    </location>
</feature>
<evidence type="ECO:0000259" key="9">
    <source>
        <dbReference type="Pfam" id="PF14372"/>
    </source>
</evidence>
<dbReference type="GO" id="GO:0008270">
    <property type="term" value="F:zinc ion binding"/>
    <property type="evidence" value="ECO:0007669"/>
    <property type="project" value="UniProtKB-KW"/>
</dbReference>
<evidence type="ECO:0000313" key="11">
    <source>
        <dbReference type="EMBL" id="KAA1126847.1"/>
    </source>
</evidence>
<feature type="domain" description="HAT C-terminal dimerisation" evidence="8">
    <location>
        <begin position="610"/>
        <end position="690"/>
    </location>
</feature>
<gene>
    <name evidence="10" type="ORF">PGT21_050318</name>
    <name evidence="11" type="ORF">PGTUg99_050108</name>
</gene>
<dbReference type="Proteomes" id="UP000324748">
    <property type="component" value="Unassembled WGS sequence"/>
</dbReference>
<comment type="subcellular location">
    <subcellularLocation>
        <location evidence="1">Nucleus</location>
    </subcellularLocation>
</comment>
<keyword evidence="2" id="KW-0479">Metal-binding</keyword>
<dbReference type="Proteomes" id="UP000325313">
    <property type="component" value="Unassembled WGS sequence"/>
</dbReference>
<dbReference type="SUPFAM" id="SSF53098">
    <property type="entry name" value="Ribonuclease H-like"/>
    <property type="match status" value="1"/>
</dbReference>
<dbReference type="AlphaFoldDB" id="A0A5B0M699"/>
<sequence>MSKKRSSPATSLQPASQPPQVSHPGRKSWVWKYFVDDPTEEKVKCTVVKEDGKTCTTALTRDKSSSTKSMGEHLFRKHDILDPAKVESGLQDISVLIKKQKNNENFDTKLTINSLKKAIAYLIADADLPFSIVERRSFRDLMLLLNPSVRAGKMLFSRKTIAMEVHYLHKSHTLNLEDVFKNVEHIGFTLDAWTSPNMVAFLGVTAHAITDKWEMVDVVVAMPEVHGAHTGFNFAEIFIEVLDRYEISDKLVSITADNASNNSTLAARVEKVLNGQFYAHEHLLGCMAHVINLAAKDGLEAFGFRPEELEAEITLDQMDSNRMRISHITTPPDGINVDLKTVISRIHGLTMFVRATPQRRDQWKTEIKLVEGHDPTHRKKDRHTDTSQQKNNTRLGSESKDKLLVVDVKTRWNSTYDMLQRALELKDYYDSFCQRSDSKKFALSSAEWEKVDQLMKFLQPLNDATKLLCSSQYPTLNMSLPIYIYLMKQISLVRSTYDASQLLSAAEKMIEKLKKYLKSALEKPAPICAMILDPRIKMLYIEKNASFIQAEVSPTFDPDTALSNFKLEAAHFDRSPARCNPTKSQPTKVECSILADIFGGDQVASDLAAEIRNYLAESNEPQKTEVLDYWRRKQSLYPSLAAMARCYLAIPATSAPSERVFSRSKTVIGPHRGSLNPTSIEHLLCLKDWYRTIGTLDPTPYDIGDLEGDDTP</sequence>
<evidence type="ECO:0000256" key="2">
    <source>
        <dbReference type="ARBA" id="ARBA00022723"/>
    </source>
</evidence>
<evidence type="ECO:0000256" key="6">
    <source>
        <dbReference type="ARBA" id="ARBA00023242"/>
    </source>
</evidence>
<proteinExistence type="predicted"/>
<dbReference type="GO" id="GO:0003677">
    <property type="term" value="F:DNA binding"/>
    <property type="evidence" value="ECO:0007669"/>
    <property type="project" value="UniProtKB-KW"/>
</dbReference>
<evidence type="ECO:0000256" key="4">
    <source>
        <dbReference type="ARBA" id="ARBA00022833"/>
    </source>
</evidence>
<evidence type="ECO:0008006" key="14">
    <source>
        <dbReference type="Google" id="ProtNLM"/>
    </source>
</evidence>
<feature type="region of interest" description="Disordered" evidence="7">
    <location>
        <begin position="369"/>
        <end position="396"/>
    </location>
</feature>
<comment type="caution">
    <text evidence="10">The sequence shown here is derived from an EMBL/GenBank/DDBJ whole genome shotgun (WGS) entry which is preliminary data.</text>
</comment>
<evidence type="ECO:0000256" key="3">
    <source>
        <dbReference type="ARBA" id="ARBA00022771"/>
    </source>
</evidence>
<dbReference type="EMBL" id="VDEP01000170">
    <property type="protein sequence ID" value="KAA1126847.1"/>
    <property type="molecule type" value="Genomic_DNA"/>
</dbReference>
<dbReference type="Pfam" id="PF05699">
    <property type="entry name" value="Dimer_Tnp_hAT"/>
    <property type="match status" value="1"/>
</dbReference>
<evidence type="ECO:0000313" key="13">
    <source>
        <dbReference type="Proteomes" id="UP000325313"/>
    </source>
</evidence>
<keyword evidence="4" id="KW-0862">Zinc</keyword>
<dbReference type="PANTHER" id="PTHR46481">
    <property type="entry name" value="ZINC FINGER BED DOMAIN-CONTAINING PROTEIN 4"/>
    <property type="match status" value="1"/>
</dbReference>
<dbReference type="InterPro" id="IPR025525">
    <property type="entry name" value="hAT-like_transposase_RNase-H"/>
</dbReference>
<evidence type="ECO:0000259" key="8">
    <source>
        <dbReference type="Pfam" id="PF05699"/>
    </source>
</evidence>
<dbReference type="OrthoDB" id="2506934at2759"/>
<keyword evidence="5" id="KW-0238">DNA-binding</keyword>
<accession>A0A5B0M699</accession>
<feature type="domain" description="hAT-like transposase RNase-H fold" evidence="9">
    <location>
        <begin position="469"/>
        <end position="549"/>
    </location>
</feature>
<evidence type="ECO:0000256" key="7">
    <source>
        <dbReference type="SAM" id="MobiDB-lite"/>
    </source>
</evidence>
<evidence type="ECO:0000313" key="12">
    <source>
        <dbReference type="Proteomes" id="UP000324748"/>
    </source>
</evidence>
<dbReference type="GO" id="GO:0005634">
    <property type="term" value="C:nucleus"/>
    <property type="evidence" value="ECO:0007669"/>
    <property type="project" value="UniProtKB-SubCell"/>
</dbReference>
<keyword evidence="3" id="KW-0863">Zinc-finger</keyword>
<evidence type="ECO:0000256" key="5">
    <source>
        <dbReference type="ARBA" id="ARBA00023125"/>
    </source>
</evidence>
<keyword evidence="6" id="KW-0539">Nucleus</keyword>
<dbReference type="InterPro" id="IPR052035">
    <property type="entry name" value="ZnF_BED_domain_contain"/>
</dbReference>
<dbReference type="InterPro" id="IPR008906">
    <property type="entry name" value="HATC_C_dom"/>
</dbReference>
<keyword evidence="12" id="KW-1185">Reference proteome</keyword>
<dbReference type="PANTHER" id="PTHR46481:SF10">
    <property type="entry name" value="ZINC FINGER BED DOMAIN-CONTAINING PROTEIN 39"/>
    <property type="match status" value="1"/>
</dbReference>
<dbReference type="EMBL" id="VSWC01000170">
    <property type="protein sequence ID" value="KAA1071769.1"/>
    <property type="molecule type" value="Genomic_DNA"/>
</dbReference>
<dbReference type="Pfam" id="PF14372">
    <property type="entry name" value="hAT-like_RNase-H"/>
    <property type="match status" value="1"/>
</dbReference>
<name>A0A5B0M699_PUCGR</name>
<dbReference type="GO" id="GO:0046983">
    <property type="term" value="F:protein dimerization activity"/>
    <property type="evidence" value="ECO:0007669"/>
    <property type="project" value="InterPro"/>
</dbReference>
<reference evidence="12 13" key="1">
    <citation type="submission" date="2019-05" db="EMBL/GenBank/DDBJ databases">
        <title>Emergence of the Ug99 lineage of the wheat stem rust pathogen through somatic hybridization.</title>
        <authorList>
            <person name="Li F."/>
            <person name="Upadhyaya N.M."/>
            <person name="Sperschneider J."/>
            <person name="Matny O."/>
            <person name="Nguyen-Phuc H."/>
            <person name="Mago R."/>
            <person name="Raley C."/>
            <person name="Miller M.E."/>
            <person name="Silverstein K.A.T."/>
            <person name="Henningsen E."/>
            <person name="Hirsch C.D."/>
            <person name="Visser B."/>
            <person name="Pretorius Z.A."/>
            <person name="Steffenson B.J."/>
            <person name="Schwessinger B."/>
            <person name="Dodds P.N."/>
            <person name="Figueroa M."/>
        </authorList>
    </citation>
    <scope>NUCLEOTIDE SEQUENCE [LARGE SCALE GENOMIC DNA]</scope>
    <source>
        <strain evidence="10">21-0</strain>
        <strain evidence="11 13">Ug99</strain>
    </source>
</reference>
<feature type="region of interest" description="Disordered" evidence="7">
    <location>
        <begin position="1"/>
        <end position="25"/>
    </location>
</feature>
<protein>
    <recommendedName>
        <fullName evidence="14">HAT C-terminal dimerisation domain-containing protein</fullName>
    </recommendedName>
</protein>
<evidence type="ECO:0000256" key="1">
    <source>
        <dbReference type="ARBA" id="ARBA00004123"/>
    </source>
</evidence>
<evidence type="ECO:0000313" key="10">
    <source>
        <dbReference type="EMBL" id="KAA1071769.1"/>
    </source>
</evidence>